<dbReference type="InterPro" id="IPR029058">
    <property type="entry name" value="AB_hydrolase_fold"/>
</dbReference>
<accession>A0ABT2D381</accession>
<dbReference type="Gene3D" id="3.40.50.1820">
    <property type="entry name" value="alpha/beta hydrolase"/>
    <property type="match status" value="1"/>
</dbReference>
<name>A0ABT2D381_9BURK</name>
<dbReference type="EMBL" id="JANUGU010000008">
    <property type="protein sequence ID" value="MCS0660490.1"/>
    <property type="molecule type" value="Genomic_DNA"/>
</dbReference>
<organism evidence="2 3">
    <name type="scientific">Massilia terrae</name>
    <dbReference type="NCBI Taxonomy" id="1811224"/>
    <lineage>
        <taxon>Bacteria</taxon>
        <taxon>Pseudomonadati</taxon>
        <taxon>Pseudomonadota</taxon>
        <taxon>Betaproteobacteria</taxon>
        <taxon>Burkholderiales</taxon>
        <taxon>Oxalobacteraceae</taxon>
        <taxon>Telluria group</taxon>
        <taxon>Massilia</taxon>
    </lineage>
</organism>
<dbReference type="SUPFAM" id="SSF53474">
    <property type="entry name" value="alpha/beta-Hydrolases"/>
    <property type="match status" value="1"/>
</dbReference>
<evidence type="ECO:0000259" key="1">
    <source>
        <dbReference type="Pfam" id="PF00561"/>
    </source>
</evidence>
<comment type="caution">
    <text evidence="2">The sequence shown here is derived from an EMBL/GenBank/DDBJ whole genome shotgun (WGS) entry which is preliminary data.</text>
</comment>
<keyword evidence="3" id="KW-1185">Reference proteome</keyword>
<protein>
    <submittedName>
        <fullName evidence="2">Alpha/beta hydrolase</fullName>
    </submittedName>
</protein>
<evidence type="ECO:0000313" key="2">
    <source>
        <dbReference type="EMBL" id="MCS0660490.1"/>
    </source>
</evidence>
<dbReference type="RefSeq" id="WP_258813675.1">
    <property type="nucleotide sequence ID" value="NZ_JANUGU010000008.1"/>
</dbReference>
<keyword evidence="2" id="KW-0378">Hydrolase</keyword>
<gene>
    <name evidence="2" type="ORF">NX778_20660</name>
</gene>
<dbReference type="PANTHER" id="PTHR43689:SF8">
    <property type="entry name" value="ALPHA_BETA-HYDROLASES SUPERFAMILY PROTEIN"/>
    <property type="match status" value="1"/>
</dbReference>
<reference evidence="2 3" key="1">
    <citation type="submission" date="2022-08" db="EMBL/GenBank/DDBJ databases">
        <title>Reclassification of Massilia species as members of the genera Telluria, Duganella, Pseudoduganella, Mokoshia gen. nov. and Zemynaea gen. nov. using orthogonal and non-orthogonal genome-based approaches.</title>
        <authorList>
            <person name="Bowman J.P."/>
        </authorList>
    </citation>
    <scope>NUCLEOTIDE SEQUENCE [LARGE SCALE GENOMIC DNA]</scope>
    <source>
        <strain evidence="2 3">JCM 31606</strain>
    </source>
</reference>
<dbReference type="InterPro" id="IPR000073">
    <property type="entry name" value="AB_hydrolase_1"/>
</dbReference>
<dbReference type="Pfam" id="PF00561">
    <property type="entry name" value="Abhydrolase_1"/>
    <property type="match status" value="1"/>
</dbReference>
<dbReference type="Proteomes" id="UP001204621">
    <property type="component" value="Unassembled WGS sequence"/>
</dbReference>
<feature type="domain" description="AB hydrolase-1" evidence="1">
    <location>
        <begin position="52"/>
        <end position="210"/>
    </location>
</feature>
<proteinExistence type="predicted"/>
<evidence type="ECO:0000313" key="3">
    <source>
        <dbReference type="Proteomes" id="UP001204621"/>
    </source>
</evidence>
<sequence length="227" mass="24302">MLPLVLLPGYMLDETLWDAVAGQLGAPTYRLPLAPGDDIDAIAHGIANAAPERFVLAGFSLGGYVARKVAELYPQRVAALILIATSLRDDTEERATARRKVVQLMNADSFRGLSTHSIASSLHPGRRGDKELLARIRAMGERLGYQALVTQSNLRRDGIAAATLSCPTLVIAAAEDELRSAEESRELAAAIPNATLKVIEDSGHLIPIEQPDALAATVRAWLGALHI</sequence>
<dbReference type="GO" id="GO:0016787">
    <property type="term" value="F:hydrolase activity"/>
    <property type="evidence" value="ECO:0007669"/>
    <property type="project" value="UniProtKB-KW"/>
</dbReference>
<dbReference type="PANTHER" id="PTHR43689">
    <property type="entry name" value="HYDROLASE"/>
    <property type="match status" value="1"/>
</dbReference>